<dbReference type="EMBL" id="VHLG01000022">
    <property type="protein sequence ID" value="TPW26858.1"/>
    <property type="molecule type" value="Genomic_DNA"/>
</dbReference>
<proteinExistence type="predicted"/>
<evidence type="ECO:0000313" key="2">
    <source>
        <dbReference type="Proteomes" id="UP000318801"/>
    </source>
</evidence>
<protein>
    <submittedName>
        <fullName evidence="1">Uncharacterized protein</fullName>
    </submittedName>
</protein>
<sequence length="67" mass="7395">MAYVSVENPAQFRAETNGGGKEIRLHLQNSAYNWLGDSAVALSKMKVAGLPLCNIVFMLVRHGWLGY</sequence>
<evidence type="ECO:0000313" key="1">
    <source>
        <dbReference type="EMBL" id="TPW26858.1"/>
    </source>
</evidence>
<organism evidence="1 2">
    <name type="scientific">Martelella alba</name>
    <dbReference type="NCBI Taxonomy" id="2590451"/>
    <lineage>
        <taxon>Bacteria</taxon>
        <taxon>Pseudomonadati</taxon>
        <taxon>Pseudomonadota</taxon>
        <taxon>Alphaproteobacteria</taxon>
        <taxon>Hyphomicrobiales</taxon>
        <taxon>Aurantimonadaceae</taxon>
        <taxon>Martelella</taxon>
    </lineage>
</organism>
<dbReference type="Proteomes" id="UP000318801">
    <property type="component" value="Unassembled WGS sequence"/>
</dbReference>
<accession>A0A506U074</accession>
<name>A0A506U074_9HYPH</name>
<reference evidence="1 2" key="1">
    <citation type="submission" date="2019-06" db="EMBL/GenBank/DDBJ databases">
        <authorList>
            <person name="Li M."/>
        </authorList>
    </citation>
    <scope>NUCLEOTIDE SEQUENCE [LARGE SCALE GENOMIC DNA]</scope>
    <source>
        <strain evidence="1 2">BGMRC2036</strain>
    </source>
</reference>
<keyword evidence="2" id="KW-1185">Reference proteome</keyword>
<dbReference type="AlphaFoldDB" id="A0A506U074"/>
<comment type="caution">
    <text evidence="1">The sequence shown here is derived from an EMBL/GenBank/DDBJ whole genome shotgun (WGS) entry which is preliminary data.</text>
</comment>
<gene>
    <name evidence="1" type="ORF">FJU08_21365</name>
</gene>